<dbReference type="InterPro" id="IPR020481">
    <property type="entry name" value="Intracell_prot_inh_BsuPI"/>
</dbReference>
<organism evidence="2 3">
    <name type="scientific">candidate division KD3-62 bacterium DG_56</name>
    <dbReference type="NCBI Taxonomy" id="1704032"/>
    <lineage>
        <taxon>Bacteria</taxon>
        <taxon>candidate division KD3-62</taxon>
    </lineage>
</organism>
<feature type="domain" description="Intracellular proteinase inhibitor BsuPI" evidence="1">
    <location>
        <begin position="154"/>
        <end position="213"/>
    </location>
</feature>
<evidence type="ECO:0000259" key="1">
    <source>
        <dbReference type="Pfam" id="PF12690"/>
    </source>
</evidence>
<dbReference type="AlphaFoldDB" id="A0A0S7XJL6"/>
<evidence type="ECO:0000313" key="2">
    <source>
        <dbReference type="EMBL" id="KPJ62431.1"/>
    </source>
</evidence>
<evidence type="ECO:0000313" key="3">
    <source>
        <dbReference type="Proteomes" id="UP000052020"/>
    </source>
</evidence>
<dbReference type="Gene3D" id="2.60.40.2360">
    <property type="entry name" value="Intracellular proteinase inhibitor BsuPI"/>
    <property type="match status" value="1"/>
</dbReference>
<protein>
    <recommendedName>
        <fullName evidence="1">Intracellular proteinase inhibitor BsuPI domain-containing protein</fullName>
    </recommendedName>
</protein>
<name>A0A0S7XJL6_9BACT</name>
<dbReference type="EMBL" id="LIZY01000116">
    <property type="protein sequence ID" value="KPJ62431.1"/>
    <property type="molecule type" value="Genomic_DNA"/>
</dbReference>
<dbReference type="Pfam" id="PF12690">
    <property type="entry name" value="BsuPI"/>
    <property type="match status" value="1"/>
</dbReference>
<reference evidence="2 3" key="1">
    <citation type="journal article" date="2015" name="Microbiome">
        <title>Genomic resolution of linkages in carbon, nitrogen, and sulfur cycling among widespread estuary sediment bacteria.</title>
        <authorList>
            <person name="Baker B.J."/>
            <person name="Lazar C.S."/>
            <person name="Teske A.P."/>
            <person name="Dick G.J."/>
        </authorList>
    </citation>
    <scope>NUCLEOTIDE SEQUENCE [LARGE SCALE GENOMIC DNA]</scope>
    <source>
        <strain evidence="2">DG_56</strain>
    </source>
</reference>
<sequence>MKRISPLVVLLVPLIVLAWASIGVAQETEIEYGATAPLACGWNMLGLPIDGPTAVADCQVRDESGETLSMAEAAAAGWLQLPAYTYDGRGYQSCGINPWNVSNAFRPWTGYWIYVCRCGIRIIYPIPIRVPWGSGVALKTDRPIYDLCPACTVIPQPIRMCLVVFNTTCMPVTYTFLSSQAFDFEIADPTGRVIWRWSDGQAFLPVVRKITLCACCTDATDMGCRMCIIGYAEFVPLDPESGLVLPEGLYTLRGWLTADKTMEARITFEIRHGGRI</sequence>
<accession>A0A0S7XJL6</accession>
<comment type="caution">
    <text evidence="2">The sequence shown here is derived from an EMBL/GenBank/DDBJ whole genome shotgun (WGS) entry which is preliminary data.</text>
</comment>
<proteinExistence type="predicted"/>
<dbReference type="Proteomes" id="UP000052020">
    <property type="component" value="Unassembled WGS sequence"/>
</dbReference>
<dbReference type="InterPro" id="IPR038144">
    <property type="entry name" value="IPI"/>
</dbReference>
<gene>
    <name evidence="2" type="ORF">AMK68_04940</name>
</gene>